<dbReference type="OrthoDB" id="5596796at2"/>
<accession>A0A433ZUE4</accession>
<evidence type="ECO:0000313" key="1">
    <source>
        <dbReference type="EMBL" id="RUT65753.1"/>
    </source>
</evidence>
<dbReference type="EMBL" id="NRQY01000001">
    <property type="protein sequence ID" value="RUT65753.1"/>
    <property type="molecule type" value="Genomic_DNA"/>
</dbReference>
<dbReference type="Proteomes" id="UP000286908">
    <property type="component" value="Unassembled WGS sequence"/>
</dbReference>
<dbReference type="InterPro" id="IPR021730">
    <property type="entry name" value="YdbH"/>
</dbReference>
<evidence type="ECO:0000313" key="2">
    <source>
        <dbReference type="Proteomes" id="UP000286908"/>
    </source>
</evidence>
<sequence>MKKILKVLVVLLVLLMIILPAAWLTIPRWLPAVVKSSLPDGVTLSLSQPKIRAGGLYIEEAVLRSNECQLAGGENLSLHYQRGSQWLINAGSLTGDADCIQKLPSAPEETDSTPVDIGALLSQLPPVTLTADKVIPVPWLTYQGKLSLTTAPGRGQHLSYQGENVQAELAIDPELNVTLSQLNVAAGDEKFALSGALTLPLNTASLPERGQLQAAVSTTARPQPLTVTFDWQGRQGTLTLRESAQEAVLLNIPWEATAESIVIKNGEWRWDEWEQPLRGTISAELKNWLSSPADMRLGARIAVTTQGVRGKGTMVLQLPETPLPLTEFDIPFELAGQVNHNDMWAAGRVPAVLTGTVTSPVIRLRSGALVRARGQLSPDFLVEELRLPLAGTSLSQQGISGPLDAIVTVNNPELGRYRFQMKGQAREFLPDNGRWYWQIWGKGRMKPLNADWTFSGAGSWLDEEIRIRKLNTGFNGIRYGIMSMDAPALTLLSPLIWTRTGGQQKLSGKVQLTTRKIRLDNSYLPSATFDMALNGRDPRDFSVKGTLSAGKNIGPIQYWSRWDGVRLRGEARWPEQDMRAFQTLIPPDLGITLRNGVFYAQAAYSAAPDQGFVAGGHWVVKQAGMWLKDGEVSGVDFVLPWRLADSRWQLGSKKPVMLRIAQVNNLFEVTDIKADLQGYYPYSDAYPLELSGVSLDVVLGGQVTMPSLTIPQKTAAVIKLNKLNTGPLINTLKVTQFSLEGSISGELPFYIDNPQWIVHNGWVENDEPLTLNLDNQFVESVSENNITAGTAINWLDYLVMKRVRTDVNLTNLGVLTMSSVVSGYNPVLDARRAVNLNYRHEENVFQLWRSLRFGSNLEAWLEKSISQNQESHPTESE</sequence>
<protein>
    <submittedName>
        <fullName evidence="1">Uncharacterized protein</fullName>
    </submittedName>
</protein>
<gene>
    <name evidence="1" type="ORF">CKG00_04535</name>
</gene>
<dbReference type="AlphaFoldDB" id="A0A433ZUE4"/>
<dbReference type="NCBIfam" id="NF007971">
    <property type="entry name" value="PRK10695.1"/>
    <property type="match status" value="1"/>
</dbReference>
<proteinExistence type="predicted"/>
<organism evidence="1 2">
    <name type="scientific">Morganella morganii</name>
    <name type="common">Proteus morganii</name>
    <dbReference type="NCBI Taxonomy" id="582"/>
    <lineage>
        <taxon>Bacteria</taxon>
        <taxon>Pseudomonadati</taxon>
        <taxon>Pseudomonadota</taxon>
        <taxon>Gammaproteobacteria</taxon>
        <taxon>Enterobacterales</taxon>
        <taxon>Morganellaceae</taxon>
        <taxon>Morganella</taxon>
    </lineage>
</organism>
<reference evidence="1 2" key="1">
    <citation type="submission" date="2017-08" db="EMBL/GenBank/DDBJ databases">
        <title>Draft genome sequence of pheromone producing symbiont Morganella morganii, of the female New Zealand grass grub Costelytra giveni.</title>
        <authorList>
            <person name="Laugraud A."/>
            <person name="Young S.D."/>
            <person name="Hurst M.H."/>
        </authorList>
    </citation>
    <scope>NUCLEOTIDE SEQUENCE [LARGE SCALE GENOMIC DNA]</scope>
    <source>
        <strain evidence="1 2">MMsCG</strain>
    </source>
</reference>
<dbReference type="Pfam" id="PF11739">
    <property type="entry name" value="YdbH-like"/>
    <property type="match status" value="1"/>
</dbReference>
<name>A0A433ZUE4_MORMO</name>
<comment type="caution">
    <text evidence="1">The sequence shown here is derived from an EMBL/GenBank/DDBJ whole genome shotgun (WGS) entry which is preliminary data.</text>
</comment>